<evidence type="ECO:0000313" key="2">
    <source>
        <dbReference type="EMBL" id="CAL8070873.1"/>
    </source>
</evidence>
<sequence length="246" mass="28260">MNTFIAVITIVVTVSTVVGLYLQQTPDGCPFSFDMGIYELVYAKPGFCDKLIPESTVAAPQKDEPPFWIKMYYTDDPSVFRVKLASTKDISLSDVWLTTSKVFPNNTIRSSIAVGYFLQTLNFDFYCCDWTRKRTVARRSSTRRTGNFSCVNILWSPLNYSGRAIVRANVFITGETWYSNIQSKPYVFPPQMPSFLLPTQEHTLVEHWNDTESDEYEYEEDIIDLRDIDLDNKTNAQETAVKKENL</sequence>
<accession>A0ABP1PNV1</accession>
<reference evidence="2 3" key="1">
    <citation type="submission" date="2024-08" db="EMBL/GenBank/DDBJ databases">
        <authorList>
            <person name="Cucini C."/>
            <person name="Frati F."/>
        </authorList>
    </citation>
    <scope>NUCLEOTIDE SEQUENCE [LARGE SCALE GENOMIC DNA]</scope>
</reference>
<dbReference type="EMBL" id="CAXLJM020000004">
    <property type="protein sequence ID" value="CAL8070873.1"/>
    <property type="molecule type" value="Genomic_DNA"/>
</dbReference>
<evidence type="ECO:0000256" key="1">
    <source>
        <dbReference type="SAM" id="SignalP"/>
    </source>
</evidence>
<protein>
    <submittedName>
        <fullName evidence="2">Uncharacterized protein</fullName>
    </submittedName>
</protein>
<organism evidence="2 3">
    <name type="scientific">Orchesella dallaii</name>
    <dbReference type="NCBI Taxonomy" id="48710"/>
    <lineage>
        <taxon>Eukaryota</taxon>
        <taxon>Metazoa</taxon>
        <taxon>Ecdysozoa</taxon>
        <taxon>Arthropoda</taxon>
        <taxon>Hexapoda</taxon>
        <taxon>Collembola</taxon>
        <taxon>Entomobryomorpha</taxon>
        <taxon>Entomobryoidea</taxon>
        <taxon>Orchesellidae</taxon>
        <taxon>Orchesellinae</taxon>
        <taxon>Orchesella</taxon>
    </lineage>
</organism>
<evidence type="ECO:0000313" key="3">
    <source>
        <dbReference type="Proteomes" id="UP001642540"/>
    </source>
</evidence>
<dbReference type="Proteomes" id="UP001642540">
    <property type="component" value="Unassembled WGS sequence"/>
</dbReference>
<feature type="signal peptide" evidence="1">
    <location>
        <begin position="1"/>
        <end position="19"/>
    </location>
</feature>
<gene>
    <name evidence="2" type="ORF">ODALV1_LOCUS1465</name>
</gene>
<keyword evidence="3" id="KW-1185">Reference proteome</keyword>
<name>A0ABP1PNV1_9HEXA</name>
<comment type="caution">
    <text evidence="2">The sequence shown here is derived from an EMBL/GenBank/DDBJ whole genome shotgun (WGS) entry which is preliminary data.</text>
</comment>
<proteinExistence type="predicted"/>
<feature type="chain" id="PRO_5047357045" evidence="1">
    <location>
        <begin position="20"/>
        <end position="246"/>
    </location>
</feature>
<keyword evidence="1" id="KW-0732">Signal</keyword>